<evidence type="ECO:0000256" key="1">
    <source>
        <dbReference type="ARBA" id="ARBA00008791"/>
    </source>
</evidence>
<dbReference type="PANTHER" id="PTHR46268:SF6">
    <property type="entry name" value="UNIVERSAL STRESS PROTEIN UP12"/>
    <property type="match status" value="1"/>
</dbReference>
<protein>
    <submittedName>
        <fullName evidence="3">Universal stress protein</fullName>
    </submittedName>
</protein>
<name>A0A7S7NSF4_PALFE</name>
<dbReference type="InterPro" id="IPR006015">
    <property type="entry name" value="Universal_stress_UspA"/>
</dbReference>
<feature type="domain" description="UspA" evidence="2">
    <location>
        <begin position="4"/>
        <end position="139"/>
    </location>
</feature>
<accession>A0A7S7NSF4</accession>
<dbReference type="SUPFAM" id="SSF52402">
    <property type="entry name" value="Adenine nucleotide alpha hydrolases-like"/>
    <property type="match status" value="2"/>
</dbReference>
<keyword evidence="4" id="KW-1185">Reference proteome</keyword>
<dbReference type="Proteomes" id="UP000593892">
    <property type="component" value="Chromosome"/>
</dbReference>
<feature type="domain" description="UspA" evidence="2">
    <location>
        <begin position="156"/>
        <end position="284"/>
    </location>
</feature>
<dbReference type="InterPro" id="IPR006016">
    <property type="entry name" value="UspA"/>
</dbReference>
<proteinExistence type="inferred from homology"/>
<dbReference type="Pfam" id="PF00582">
    <property type="entry name" value="Usp"/>
    <property type="match status" value="2"/>
</dbReference>
<dbReference type="RefSeq" id="WP_194450646.1">
    <property type="nucleotide sequence ID" value="NZ_CP063849.1"/>
</dbReference>
<dbReference type="AlphaFoldDB" id="A0A7S7NSF4"/>
<dbReference type="CDD" id="cd00293">
    <property type="entry name" value="USP-like"/>
    <property type="match status" value="2"/>
</dbReference>
<dbReference type="KEGG" id="pfer:IRI77_03210"/>
<organism evidence="3 4">
    <name type="scientific">Paludibaculum fermentans</name>
    <dbReference type="NCBI Taxonomy" id="1473598"/>
    <lineage>
        <taxon>Bacteria</taxon>
        <taxon>Pseudomonadati</taxon>
        <taxon>Acidobacteriota</taxon>
        <taxon>Terriglobia</taxon>
        <taxon>Bryobacterales</taxon>
        <taxon>Bryobacteraceae</taxon>
        <taxon>Paludibaculum</taxon>
    </lineage>
</organism>
<dbReference type="PRINTS" id="PR01438">
    <property type="entry name" value="UNVRSLSTRESS"/>
</dbReference>
<dbReference type="PANTHER" id="PTHR46268">
    <property type="entry name" value="STRESS RESPONSE PROTEIN NHAX"/>
    <property type="match status" value="1"/>
</dbReference>
<gene>
    <name evidence="3" type="ORF">IRI77_03210</name>
</gene>
<sequence>MLHFEKLLFPLDFSEDCQALIPYVNDIARRFSSRLILLHALDGGLHFPGESGPLTESMENLRNLEENRLRDFASAHFSGIANVETLLETGDPATVIRGVIQHTEIDLVMMPTKGLGTFRRLLLGSVTSKVLHDVQCPVWTGVHAALSKPADHLPCRSILCAAGLDPETPEILKAAATLALAFNAKLSIMHAVETPPMSFEVDFAAFRKELMDNADLELRSMIREAAIDAEVVVLEGATAPQVSQEALKRKADLIIVGRGHDHDKLNQLFSQLYGIVREAPCPVLSI</sequence>
<evidence type="ECO:0000313" key="3">
    <source>
        <dbReference type="EMBL" id="QOY88983.1"/>
    </source>
</evidence>
<dbReference type="EMBL" id="CP063849">
    <property type="protein sequence ID" value="QOY88983.1"/>
    <property type="molecule type" value="Genomic_DNA"/>
</dbReference>
<dbReference type="InterPro" id="IPR014729">
    <property type="entry name" value="Rossmann-like_a/b/a_fold"/>
</dbReference>
<comment type="similarity">
    <text evidence="1">Belongs to the universal stress protein A family.</text>
</comment>
<reference evidence="3 4" key="1">
    <citation type="submission" date="2020-10" db="EMBL/GenBank/DDBJ databases">
        <title>Complete genome sequence of Paludibaculum fermentans P105T, a facultatively anaerobic acidobacterium capable of dissimilatory Fe(III) reduction.</title>
        <authorList>
            <person name="Dedysh S.N."/>
            <person name="Beletsky A.V."/>
            <person name="Kulichevskaya I.S."/>
            <person name="Mardanov A.V."/>
            <person name="Ravin N.V."/>
        </authorList>
    </citation>
    <scope>NUCLEOTIDE SEQUENCE [LARGE SCALE GENOMIC DNA]</scope>
    <source>
        <strain evidence="3 4">P105</strain>
    </source>
</reference>
<evidence type="ECO:0000313" key="4">
    <source>
        <dbReference type="Proteomes" id="UP000593892"/>
    </source>
</evidence>
<dbReference type="Gene3D" id="3.40.50.620">
    <property type="entry name" value="HUPs"/>
    <property type="match status" value="2"/>
</dbReference>
<evidence type="ECO:0000259" key="2">
    <source>
        <dbReference type="Pfam" id="PF00582"/>
    </source>
</evidence>